<dbReference type="InterPro" id="IPR011990">
    <property type="entry name" value="TPR-like_helical_dom_sf"/>
</dbReference>
<dbReference type="Pfam" id="PF13424">
    <property type="entry name" value="TPR_12"/>
    <property type="match status" value="1"/>
</dbReference>
<comment type="function">
    <text evidence="1">Mediates coordination of peptidoglycan synthesis and outer membrane constriction during cell division.</text>
</comment>
<dbReference type="AlphaFoldDB" id="A0A3N2DG20"/>
<name>A0A3N2DG20_9GAMM</name>
<proteinExistence type="inferred from homology"/>
<dbReference type="OrthoDB" id="9768142at2"/>
<comment type="caution">
    <text evidence="4">The sequence shown here is derived from an EMBL/GenBank/DDBJ whole genome shotgun (WGS) entry which is preliminary data.</text>
</comment>
<dbReference type="GO" id="GO:0043093">
    <property type="term" value="P:FtsZ-dependent cytokinesis"/>
    <property type="evidence" value="ECO:0007669"/>
    <property type="project" value="UniProtKB-UniRule"/>
</dbReference>
<dbReference type="GO" id="GO:0070206">
    <property type="term" value="P:protein trimerization"/>
    <property type="evidence" value="ECO:0007669"/>
    <property type="project" value="InterPro"/>
</dbReference>
<evidence type="ECO:0000313" key="4">
    <source>
        <dbReference type="EMBL" id="ROR98750.1"/>
    </source>
</evidence>
<reference evidence="4 5" key="1">
    <citation type="submission" date="2018-11" db="EMBL/GenBank/DDBJ databases">
        <title>Genomic Encyclopedia of Type Strains, Phase IV (KMG-IV): sequencing the most valuable type-strain genomes for metagenomic binning, comparative biology and taxonomic classification.</title>
        <authorList>
            <person name="Goeker M."/>
        </authorList>
    </citation>
    <scope>NUCLEOTIDE SEQUENCE [LARGE SCALE GENOMIC DNA]</scope>
    <source>
        <strain evidence="4 5">DSM 100316</strain>
    </source>
</reference>
<dbReference type="InterPro" id="IPR032519">
    <property type="entry name" value="YbgF_tri"/>
</dbReference>
<keyword evidence="5" id="KW-1185">Reference proteome</keyword>
<dbReference type="Gene3D" id="1.25.40.10">
    <property type="entry name" value="Tetratricopeptide repeat domain"/>
    <property type="match status" value="1"/>
</dbReference>
<keyword evidence="1" id="KW-0131">Cell cycle</keyword>
<dbReference type="RefSeq" id="WP_123713803.1">
    <property type="nucleotide sequence ID" value="NZ_RKHR01000007.1"/>
</dbReference>
<dbReference type="SUPFAM" id="SSF48452">
    <property type="entry name" value="TPR-like"/>
    <property type="match status" value="1"/>
</dbReference>
<feature type="domain" description="YbgF trimerisation" evidence="3">
    <location>
        <begin position="67"/>
        <end position="117"/>
    </location>
</feature>
<dbReference type="HAMAP" id="MF_02066">
    <property type="entry name" value="CpoB"/>
    <property type="match status" value="1"/>
</dbReference>
<dbReference type="Gene3D" id="1.20.5.110">
    <property type="match status" value="1"/>
</dbReference>
<protein>
    <recommendedName>
        <fullName evidence="1">Cell division coordinator CpoB</fullName>
    </recommendedName>
</protein>
<dbReference type="InterPro" id="IPR034706">
    <property type="entry name" value="CpoB"/>
</dbReference>
<comment type="similarity">
    <text evidence="1">Belongs to the CpoB family.</text>
</comment>
<evidence type="ECO:0000259" key="3">
    <source>
        <dbReference type="Pfam" id="PF16331"/>
    </source>
</evidence>
<dbReference type="Proteomes" id="UP000275394">
    <property type="component" value="Unassembled WGS sequence"/>
</dbReference>
<dbReference type="Pfam" id="PF16331">
    <property type="entry name" value="TolA_bind_tri"/>
    <property type="match status" value="1"/>
</dbReference>
<keyword evidence="1" id="KW-0132">Cell division</keyword>
<feature type="region of interest" description="Disordered" evidence="2">
    <location>
        <begin position="114"/>
        <end position="142"/>
    </location>
</feature>
<evidence type="ECO:0000313" key="5">
    <source>
        <dbReference type="Proteomes" id="UP000275394"/>
    </source>
</evidence>
<keyword evidence="1" id="KW-0732">Signal</keyword>
<keyword evidence="1" id="KW-0574">Periplasm</keyword>
<gene>
    <name evidence="1" type="primary">cpoB</name>
    <name evidence="4" type="ORF">EDC56_3488</name>
</gene>
<evidence type="ECO:0000256" key="2">
    <source>
        <dbReference type="SAM" id="MobiDB-lite"/>
    </source>
</evidence>
<organism evidence="4 5">
    <name type="scientific">Sinobacterium caligoides</name>
    <dbReference type="NCBI Taxonomy" id="933926"/>
    <lineage>
        <taxon>Bacteria</taxon>
        <taxon>Pseudomonadati</taxon>
        <taxon>Pseudomonadota</taxon>
        <taxon>Gammaproteobacteria</taxon>
        <taxon>Cellvibrionales</taxon>
        <taxon>Spongiibacteraceae</taxon>
        <taxon>Sinobacterium</taxon>
    </lineage>
</organism>
<evidence type="ECO:0000256" key="1">
    <source>
        <dbReference type="HAMAP-Rule" id="MF_02066"/>
    </source>
</evidence>
<dbReference type="GO" id="GO:0030288">
    <property type="term" value="C:outer membrane-bounded periplasmic space"/>
    <property type="evidence" value="ECO:0007669"/>
    <property type="project" value="UniProtKB-UniRule"/>
</dbReference>
<accession>A0A3N2DG20</accession>
<comment type="subcellular location">
    <subcellularLocation>
        <location evidence="1">Periplasm</location>
    </subcellularLocation>
</comment>
<dbReference type="EMBL" id="RKHR01000007">
    <property type="protein sequence ID" value="ROR98750.1"/>
    <property type="molecule type" value="Genomic_DNA"/>
</dbReference>
<sequence length="267" mass="29323">MKNGIPAIVLALSGGVLMHSPIALGQIKIDNLSAERDAASVAIAPASPSAIAEPAPKADSQVSSGGLFNQVQQLQQEVMQLRGIVEEQSHTITQLQQQRKDDYLSIDRRLSAMQSGAHSGAASEPSVTRNSRTEVAKSPPKAGEEKAYKAAYELIKQQKIPEATAAFESFLKSYPAGRYTPNGYYWLAELYQLKPDLERSRQLFEQLLAQYPNDRKAIDAMFKLGKTYYLLGDKAKAKQILEELPVKYKGGSASTLKMAADFLQQNY</sequence>